<dbReference type="GO" id="GO:0000062">
    <property type="term" value="F:fatty-acyl-CoA binding"/>
    <property type="evidence" value="ECO:0007669"/>
    <property type="project" value="InterPro"/>
</dbReference>
<keyword evidence="5" id="KW-1185">Reference proteome</keyword>
<sequence length="76" mass="8606">MGLEEDFQAAAAEIKPVHGVSWEEMLEMYGLYKQATIGDNNTSKPGILDPKGRKKWDAWESKKGLSKEEAMTKYIE</sequence>
<dbReference type="Proteomes" id="UP000054498">
    <property type="component" value="Unassembled WGS sequence"/>
</dbReference>
<evidence type="ECO:0000313" key="4">
    <source>
        <dbReference type="EMBL" id="KIZ04729.1"/>
    </source>
</evidence>
<dbReference type="RefSeq" id="XP_013903748.1">
    <property type="nucleotide sequence ID" value="XM_014048294.1"/>
</dbReference>
<dbReference type="AlphaFoldDB" id="A0A0D2LDF9"/>
<comment type="similarity">
    <text evidence="1">Belongs to the ACBP family.</text>
</comment>
<evidence type="ECO:0000256" key="1">
    <source>
        <dbReference type="ARBA" id="ARBA00005567"/>
    </source>
</evidence>
<dbReference type="InterPro" id="IPR014352">
    <property type="entry name" value="FERM/acyl-CoA-bd_prot_sf"/>
</dbReference>
<dbReference type="PROSITE" id="PS00880">
    <property type="entry name" value="ACB_1"/>
    <property type="match status" value="1"/>
</dbReference>
<dbReference type="STRING" id="145388.A0A0D2LDF9"/>
<dbReference type="Pfam" id="PF00887">
    <property type="entry name" value="ACBP"/>
    <property type="match status" value="1"/>
</dbReference>
<dbReference type="EMBL" id="KK100615">
    <property type="protein sequence ID" value="KIZ04729.1"/>
    <property type="molecule type" value="Genomic_DNA"/>
</dbReference>
<dbReference type="InterPro" id="IPR022408">
    <property type="entry name" value="Acyl-CoA-binding_prot_CS"/>
</dbReference>
<dbReference type="Gene3D" id="1.20.80.10">
    <property type="match status" value="1"/>
</dbReference>
<keyword evidence="2" id="KW-0446">Lipid-binding</keyword>
<dbReference type="OrthoDB" id="346910at2759"/>
<dbReference type="PROSITE" id="PS51228">
    <property type="entry name" value="ACB_2"/>
    <property type="match status" value="1"/>
</dbReference>
<dbReference type="PANTHER" id="PTHR23310">
    <property type="entry name" value="ACYL-COA-BINDING PROTEIN, ACBP"/>
    <property type="match status" value="1"/>
</dbReference>
<name>A0A0D2LDF9_9CHLO</name>
<evidence type="ECO:0000259" key="3">
    <source>
        <dbReference type="PROSITE" id="PS51228"/>
    </source>
</evidence>
<reference evidence="4 5" key="1">
    <citation type="journal article" date="2013" name="BMC Genomics">
        <title>Reconstruction of the lipid metabolism for the microalga Monoraphidium neglectum from its genome sequence reveals characteristics suitable for biofuel production.</title>
        <authorList>
            <person name="Bogen C."/>
            <person name="Al-Dilaimi A."/>
            <person name="Albersmeier A."/>
            <person name="Wichmann J."/>
            <person name="Grundmann M."/>
            <person name="Rupp O."/>
            <person name="Lauersen K.J."/>
            <person name="Blifernez-Klassen O."/>
            <person name="Kalinowski J."/>
            <person name="Goesmann A."/>
            <person name="Mussgnug J.H."/>
            <person name="Kruse O."/>
        </authorList>
    </citation>
    <scope>NUCLEOTIDE SEQUENCE [LARGE SCALE GENOMIC DNA]</scope>
    <source>
        <strain evidence="4 5">SAG 48.87</strain>
    </source>
</reference>
<protein>
    <submittedName>
        <fullName evidence="4">Putative acyl-CoA-binding protein</fullName>
    </submittedName>
</protein>
<accession>A0A0D2LDF9</accession>
<feature type="domain" description="ACB" evidence="3">
    <location>
        <begin position="3"/>
        <end position="76"/>
    </location>
</feature>
<dbReference type="GO" id="GO:0006631">
    <property type="term" value="P:fatty acid metabolic process"/>
    <property type="evidence" value="ECO:0007669"/>
    <property type="project" value="TreeGrafter"/>
</dbReference>
<gene>
    <name evidence="4" type="ORF">MNEG_3226</name>
</gene>
<dbReference type="PANTHER" id="PTHR23310:SF62">
    <property type="entry name" value="ACYL-COA BINDING PROTEIN 1, ISOFORM A"/>
    <property type="match status" value="1"/>
</dbReference>
<dbReference type="InterPro" id="IPR035984">
    <property type="entry name" value="Acyl-CoA-binding_sf"/>
</dbReference>
<dbReference type="KEGG" id="mng:MNEG_3226"/>
<dbReference type="PRINTS" id="PR00689">
    <property type="entry name" value="ACOABINDINGP"/>
</dbReference>
<organism evidence="4 5">
    <name type="scientific">Monoraphidium neglectum</name>
    <dbReference type="NCBI Taxonomy" id="145388"/>
    <lineage>
        <taxon>Eukaryota</taxon>
        <taxon>Viridiplantae</taxon>
        <taxon>Chlorophyta</taxon>
        <taxon>core chlorophytes</taxon>
        <taxon>Chlorophyceae</taxon>
        <taxon>CS clade</taxon>
        <taxon>Sphaeropleales</taxon>
        <taxon>Selenastraceae</taxon>
        <taxon>Monoraphidium</taxon>
    </lineage>
</organism>
<dbReference type="InterPro" id="IPR000582">
    <property type="entry name" value="Acyl-CoA-binding_protein"/>
</dbReference>
<evidence type="ECO:0000256" key="2">
    <source>
        <dbReference type="ARBA" id="ARBA00023121"/>
    </source>
</evidence>
<dbReference type="SUPFAM" id="SSF47027">
    <property type="entry name" value="Acyl-CoA binding protein"/>
    <property type="match status" value="1"/>
</dbReference>
<proteinExistence type="inferred from homology"/>
<evidence type="ECO:0000313" key="5">
    <source>
        <dbReference type="Proteomes" id="UP000054498"/>
    </source>
</evidence>
<dbReference type="GeneID" id="25736104"/>